<comment type="caution">
    <text evidence="2">The sequence shown here is derived from an EMBL/GenBank/DDBJ whole genome shotgun (WGS) entry which is preliminary data.</text>
</comment>
<reference evidence="2" key="2">
    <citation type="submission" date="2020-06" db="EMBL/GenBank/DDBJ databases">
        <title>Helianthus annuus Genome sequencing and assembly Release 2.</title>
        <authorList>
            <person name="Gouzy J."/>
            <person name="Langlade N."/>
            <person name="Munos S."/>
        </authorList>
    </citation>
    <scope>NUCLEOTIDE SEQUENCE</scope>
    <source>
        <tissue evidence="2">Leaves</tissue>
    </source>
</reference>
<evidence type="ECO:0000313" key="3">
    <source>
        <dbReference type="Proteomes" id="UP000215914"/>
    </source>
</evidence>
<evidence type="ECO:0000313" key="2">
    <source>
        <dbReference type="EMBL" id="KAF5808788.1"/>
    </source>
</evidence>
<dbReference type="Proteomes" id="UP000215914">
    <property type="component" value="Unassembled WGS sequence"/>
</dbReference>
<dbReference type="AlphaFoldDB" id="A0A9K3J5F2"/>
<feature type="region of interest" description="Disordered" evidence="1">
    <location>
        <begin position="62"/>
        <end position="81"/>
    </location>
</feature>
<proteinExistence type="predicted"/>
<dbReference type="EMBL" id="MNCJ02000319">
    <property type="protein sequence ID" value="KAF5808788.1"/>
    <property type="molecule type" value="Genomic_DNA"/>
</dbReference>
<evidence type="ECO:0000256" key="1">
    <source>
        <dbReference type="SAM" id="MobiDB-lite"/>
    </source>
</evidence>
<dbReference type="Gramene" id="mRNA:HanXRQr2_Chr04g0149551">
    <property type="protein sequence ID" value="CDS:HanXRQr2_Chr04g0149551.1"/>
    <property type="gene ID" value="HanXRQr2_Chr04g0149551"/>
</dbReference>
<gene>
    <name evidence="2" type="ORF">HanXRQr2_Chr04g0149551</name>
</gene>
<protein>
    <submittedName>
        <fullName evidence="2">Uncharacterized protein</fullName>
    </submittedName>
</protein>
<name>A0A9K3J5F2_HELAN</name>
<organism evidence="2 3">
    <name type="scientific">Helianthus annuus</name>
    <name type="common">Common sunflower</name>
    <dbReference type="NCBI Taxonomy" id="4232"/>
    <lineage>
        <taxon>Eukaryota</taxon>
        <taxon>Viridiplantae</taxon>
        <taxon>Streptophyta</taxon>
        <taxon>Embryophyta</taxon>
        <taxon>Tracheophyta</taxon>
        <taxon>Spermatophyta</taxon>
        <taxon>Magnoliopsida</taxon>
        <taxon>eudicotyledons</taxon>
        <taxon>Gunneridae</taxon>
        <taxon>Pentapetalae</taxon>
        <taxon>asterids</taxon>
        <taxon>campanulids</taxon>
        <taxon>Asterales</taxon>
        <taxon>Asteraceae</taxon>
        <taxon>Asteroideae</taxon>
        <taxon>Heliantheae alliance</taxon>
        <taxon>Heliantheae</taxon>
        <taxon>Helianthus</taxon>
    </lineage>
</organism>
<sequence length="81" mass="9045">MYTNQSLKVSFLDTKSQPLSKSRISYIYPSLPFRSQHISTHSPSLSFAESIIYRSSITRRRKSQPLVGASPEKTTGAVLSP</sequence>
<keyword evidence="3" id="KW-1185">Reference proteome</keyword>
<accession>A0A9K3J5F2</accession>
<reference evidence="2" key="1">
    <citation type="journal article" date="2017" name="Nature">
        <title>The sunflower genome provides insights into oil metabolism, flowering and Asterid evolution.</title>
        <authorList>
            <person name="Badouin H."/>
            <person name="Gouzy J."/>
            <person name="Grassa C.J."/>
            <person name="Murat F."/>
            <person name="Staton S.E."/>
            <person name="Cottret L."/>
            <person name="Lelandais-Briere C."/>
            <person name="Owens G.L."/>
            <person name="Carrere S."/>
            <person name="Mayjonade B."/>
            <person name="Legrand L."/>
            <person name="Gill N."/>
            <person name="Kane N.C."/>
            <person name="Bowers J.E."/>
            <person name="Hubner S."/>
            <person name="Bellec A."/>
            <person name="Berard A."/>
            <person name="Berges H."/>
            <person name="Blanchet N."/>
            <person name="Boniface M.C."/>
            <person name="Brunel D."/>
            <person name="Catrice O."/>
            <person name="Chaidir N."/>
            <person name="Claudel C."/>
            <person name="Donnadieu C."/>
            <person name="Faraut T."/>
            <person name="Fievet G."/>
            <person name="Helmstetter N."/>
            <person name="King M."/>
            <person name="Knapp S.J."/>
            <person name="Lai Z."/>
            <person name="Le Paslier M.C."/>
            <person name="Lippi Y."/>
            <person name="Lorenzon L."/>
            <person name="Mandel J.R."/>
            <person name="Marage G."/>
            <person name="Marchand G."/>
            <person name="Marquand E."/>
            <person name="Bret-Mestries E."/>
            <person name="Morien E."/>
            <person name="Nambeesan S."/>
            <person name="Nguyen T."/>
            <person name="Pegot-Espagnet P."/>
            <person name="Pouilly N."/>
            <person name="Raftis F."/>
            <person name="Sallet E."/>
            <person name="Schiex T."/>
            <person name="Thomas J."/>
            <person name="Vandecasteele C."/>
            <person name="Vares D."/>
            <person name="Vear F."/>
            <person name="Vautrin S."/>
            <person name="Crespi M."/>
            <person name="Mangin B."/>
            <person name="Burke J.M."/>
            <person name="Salse J."/>
            <person name="Munos S."/>
            <person name="Vincourt P."/>
            <person name="Rieseberg L.H."/>
            <person name="Langlade N.B."/>
        </authorList>
    </citation>
    <scope>NUCLEOTIDE SEQUENCE</scope>
    <source>
        <tissue evidence="2">Leaves</tissue>
    </source>
</reference>